<dbReference type="PANTHER" id="PTHR46660:SF2">
    <property type="entry name" value="GLYCOSYLTRANSFERASE 1 DOMAIN-CONTAINING PROTEIN 1"/>
    <property type="match status" value="1"/>
</dbReference>
<reference evidence="2" key="1">
    <citation type="submission" date="2016-11" db="UniProtKB">
        <authorList>
            <consortium name="WormBaseParasite"/>
        </authorList>
    </citation>
    <scope>IDENTIFICATION</scope>
</reference>
<dbReference type="Gene3D" id="3.40.50.2000">
    <property type="entry name" value="Glycogen Phosphorylase B"/>
    <property type="match status" value="1"/>
</dbReference>
<dbReference type="WBParaSite" id="maker-uti_cns_0000052-snap-gene-0.3-mRNA-1">
    <property type="protein sequence ID" value="maker-uti_cns_0000052-snap-gene-0.3-mRNA-1"/>
    <property type="gene ID" value="maker-uti_cns_0000052-snap-gene-0.3"/>
</dbReference>
<dbReference type="SUPFAM" id="SSF53756">
    <property type="entry name" value="UDP-Glycosyltransferase/glycogen phosphorylase"/>
    <property type="match status" value="1"/>
</dbReference>
<accession>A0A1I8FU68</accession>
<keyword evidence="1" id="KW-1185">Reference proteome</keyword>
<evidence type="ECO:0000313" key="2">
    <source>
        <dbReference type="WBParaSite" id="maker-uti_cns_0000052-snap-gene-0.3-mRNA-1"/>
    </source>
</evidence>
<name>A0A1I8FU68_9PLAT</name>
<dbReference type="PANTHER" id="PTHR46660">
    <property type="match status" value="1"/>
</dbReference>
<evidence type="ECO:0000313" key="1">
    <source>
        <dbReference type="Proteomes" id="UP000095280"/>
    </source>
</evidence>
<dbReference type="Proteomes" id="UP000095280">
    <property type="component" value="Unplaced"/>
</dbReference>
<sequence length="2088" mass="224996">SFWKKTVWLDQHVPILELVNKFAKLTQSSVEGRPGVAASLISWVSFEAAPARSTTARSHSAASIREVLFVRVASISFNFTAVPLTTNRTFLLRIDARIIGAEHHLSGYAPSNVRQSCLKLVDVAECGIQFAARQHGILRISKQDFQFGSEVAGSLLHAQLLQRCEQSRNGNVAESGGCRAVGLILACHQASAGLWQKLALTAAASAADGKTEFNLPHISATAGCAPLASTTVAASRWSATIADRIWTKAAGEACPVTMRWIADRSPTDCSSLPATAPSRAKSPVLKVSWPIADKEPVREFLSLNMDPSALMRADELARVQMLDCRALRFIGTVDTNSLFKSSLHSAFVKPMASQRVTLTRALMSPTPTVVLVNSSVQSVALRKTTDKFSSPAWAQDFRMLWTVDRAACVIFKMVAATGSFEIMESKLVATPSEIMRLKQLVQDGLGGANVGHEVAEFQRAGSLNCSSGNICACACTAVILVVDDAFPTLPGAPKSEDNPSCCTKRVVRALTFSTSEKTLHKACCTERVSSVASMTSREARSKLPLQSLPKASAAAVGFRMSSATFLGLYAEAIRTTRRVAVPPSAAVMTTKLILDAEPHLPASEVPNSLVSCSRAAMFTVHSFSTRHPTQTPGGDTKLKLFMPKAAMSEAFWLRQRYMKASVSFRKAICTEGVADTVDVIAADHCCRNGIQSCVAVLQFPELIEYIAFIKLSGFRPTVPVMENRVFSGGGSVAGLVKFKLQKSSWKACGSKLTPGGTTRKSDKFSLQIECITEGAPANAVALKLAVRAVCIAAMRAGYCVDVCVTTCVSAGSWSANDDVEQSLMPLQQLHYDLHRLKLGGGGLHGGEEFGGGGGVAGVGHTAGGQAVELFESWQSLEHLGQQSGRVEAHSAAQIALKRGRVHGVRSVQQALEHGQVGAEQAGIGKHRSPGRCSSRRVRLGVEHGLEHSGQQAGGLVKQSNQVAQLRARDQPSGAVVRSCAGFRSDQLIIQLRSAVHVLLHLRPNQWAALQLLHQYLAEGIQQRCQAKSAVTLNLATDRAARLAGSNSCISGPNLAVALPGMARYAAQKAELNRLTVGKLPAAPNKLAGSKPTQIEVVFAEPAGGTEIVRLPPRAARIRSLTAGVSEDISSDSSVGSPKFNVDCCWACETAYWNSCCWFMFISRALVRLSCADPFELLAIIDAHDLTIRAHGEQGTQTGVQLGTGWVIGNNGKVVRQVRSVAHGSFGCCTSIAEAGGGDRIICKPSCSDRPTTVAPSGVLMARIRAVASSRTGPDVGHEHAGSLAVHVGHNCLHRESPPPEHWRLGHVDHVVGCHQVDDNALQLQTRDALAYDGGVDPSRQLSDSLLSPGAIPLQKLLLSCKLSPLGEPVRDVRQRGKVVVTHQLNTSSHNSVLLGFEHVAQSDENIGVVAEQLSSFSRIRCCRAVANQDCPRTVSSDCCTRVPGNAAAADETQAATRLSKLRQIQRRHGSRIRAGKLLHLNQQTVNGKVLTQRLQLHQGAKNPLPAAHELQGHVELRLASWIVANQSGNQLHHLLSCLRQVGSVGQQSRCAEQLLELLNQRHGPVAHGNPVETSQDFELGQQAQQSLQVANGQVDIVVVGELGYLLEQAERFADVKLAKQKVAEVAGSERVHRAQRVRDLGSYSRVLVTLLMEMYCTRRLGSQAISVMLFPPNAEISDVKFKRPFIRAVAASGNRLPMVMLSESAGFVQSWFSPFLSVPINLLTLVDPKLDRLFAAAEFPSFMMALVTSGSFFKLAILVSLISIGVSALSSRLNRPRAMASFGVSVHWLSRLQPKDCMKLSVPSDGMLTPRYWPVDGLVSIRPTWSYRIVSTTADTLEDPTSADVLLCLHLYRCASLLGQGGNLSEKNLKLIGIAGGTDLNEDSKQPDRRAVMQNFALNCRHIVVFSESMLQFFKQLMSEDFGSVAETNLPPVSIIPQGISISSLQRDLHVEELGDADDEAPGHCGAYFIIVGRIRPVKNCCSVLEPFRQWKLEQCDEARPSRVQLLFVGDIAMSLGVPTIVSAVPGNTDLVKHLKTGFVFGNDEQLIRCLSLVASEIKADQALVQSVTESAKLFVQRSHDIDAELKA</sequence>
<proteinExistence type="predicted"/>
<dbReference type="InterPro" id="IPR052622">
    <property type="entry name" value="Glycosyltransferase_G1"/>
</dbReference>
<protein>
    <submittedName>
        <fullName evidence="2">C2 domain-containing protein</fullName>
    </submittedName>
</protein>
<organism evidence="1 2">
    <name type="scientific">Macrostomum lignano</name>
    <dbReference type="NCBI Taxonomy" id="282301"/>
    <lineage>
        <taxon>Eukaryota</taxon>
        <taxon>Metazoa</taxon>
        <taxon>Spiralia</taxon>
        <taxon>Lophotrochozoa</taxon>
        <taxon>Platyhelminthes</taxon>
        <taxon>Rhabditophora</taxon>
        <taxon>Macrostomorpha</taxon>
        <taxon>Macrostomida</taxon>
        <taxon>Macrostomidae</taxon>
        <taxon>Macrostomum</taxon>
    </lineage>
</organism>